<gene>
    <name evidence="1" type="ORF">UFOVP423_21</name>
</gene>
<evidence type="ECO:0000313" key="1">
    <source>
        <dbReference type="EMBL" id="CAB4141987.1"/>
    </source>
</evidence>
<organism evidence="1">
    <name type="scientific">uncultured Caudovirales phage</name>
    <dbReference type="NCBI Taxonomy" id="2100421"/>
    <lineage>
        <taxon>Viruses</taxon>
        <taxon>Duplodnaviria</taxon>
        <taxon>Heunggongvirae</taxon>
        <taxon>Uroviricota</taxon>
        <taxon>Caudoviricetes</taxon>
        <taxon>Peduoviridae</taxon>
        <taxon>Maltschvirus</taxon>
        <taxon>Maltschvirus maltsch</taxon>
    </lineage>
</organism>
<sequence length="200" mass="21945">MAYISASELASYLLSYGFVEEEIDSATSQRYLDGAISDWERLVGVTPFLAVSSTKTFDPRDIQADRRGFILDLSTPLSAQPSLVKSGIDGANPGTTFTLYTDYLLPDNNAPYTQIIFRSYPLFRLEITGAWGYKASGGIGADVNNALCYLASARAIEELNSAGGTKSRIKTGLIEISQPDDPTILFRKRAKEIAESYRLF</sequence>
<evidence type="ECO:0008006" key="2">
    <source>
        <dbReference type="Google" id="ProtNLM"/>
    </source>
</evidence>
<proteinExistence type="predicted"/>
<reference evidence="1" key="1">
    <citation type="submission" date="2020-04" db="EMBL/GenBank/DDBJ databases">
        <authorList>
            <person name="Chiriac C."/>
            <person name="Salcher M."/>
            <person name="Ghai R."/>
            <person name="Kavagutti S V."/>
        </authorList>
    </citation>
    <scope>NUCLEOTIDE SEQUENCE</scope>
</reference>
<dbReference type="EMBL" id="LR796403">
    <property type="protein sequence ID" value="CAB4141987.1"/>
    <property type="molecule type" value="Genomic_DNA"/>
</dbReference>
<name>A0A6J5M8L8_9CAUD</name>
<protein>
    <recommendedName>
        <fullName evidence="2">Gp6 domain containing protein</fullName>
    </recommendedName>
</protein>
<accession>A0A6J5M8L8</accession>